<protein>
    <submittedName>
        <fullName evidence="2">Uncharacterized protein</fullName>
    </submittedName>
</protein>
<feature type="compositionally biased region" description="Basic and acidic residues" evidence="1">
    <location>
        <begin position="38"/>
        <end position="49"/>
    </location>
</feature>
<dbReference type="EMBL" id="SSTD01015999">
    <property type="protein sequence ID" value="TYK01842.1"/>
    <property type="molecule type" value="Genomic_DNA"/>
</dbReference>
<gene>
    <name evidence="2" type="ORF">E5676_scaffold113G00900</name>
</gene>
<evidence type="ECO:0000313" key="2">
    <source>
        <dbReference type="EMBL" id="TYK01842.1"/>
    </source>
</evidence>
<feature type="compositionally biased region" description="Basic residues" evidence="1">
    <location>
        <begin position="50"/>
        <end position="60"/>
    </location>
</feature>
<feature type="region of interest" description="Disordered" evidence="1">
    <location>
        <begin position="16"/>
        <end position="63"/>
    </location>
</feature>
<evidence type="ECO:0000313" key="3">
    <source>
        <dbReference type="Proteomes" id="UP000321947"/>
    </source>
</evidence>
<reference evidence="2 3" key="1">
    <citation type="submission" date="2019-08" db="EMBL/GenBank/DDBJ databases">
        <title>Draft genome sequences of two oriental melons (Cucumis melo L. var makuwa).</title>
        <authorList>
            <person name="Kwon S.-Y."/>
        </authorList>
    </citation>
    <scope>NUCLEOTIDE SEQUENCE [LARGE SCALE GENOMIC DNA]</scope>
    <source>
        <strain evidence="3">cv. Chang Bougi</strain>
        <tissue evidence="2">Leaf</tissue>
    </source>
</reference>
<evidence type="ECO:0000256" key="1">
    <source>
        <dbReference type="SAM" id="MobiDB-lite"/>
    </source>
</evidence>
<accession>A0A5D3BSQ8</accession>
<proteinExistence type="predicted"/>
<dbReference type="Proteomes" id="UP000321947">
    <property type="component" value="Unassembled WGS sequence"/>
</dbReference>
<name>A0A5D3BSQ8_CUCMM</name>
<dbReference type="AlphaFoldDB" id="A0A5D3BSQ8"/>
<organism evidence="2 3">
    <name type="scientific">Cucumis melo var. makuwa</name>
    <name type="common">Oriental melon</name>
    <dbReference type="NCBI Taxonomy" id="1194695"/>
    <lineage>
        <taxon>Eukaryota</taxon>
        <taxon>Viridiplantae</taxon>
        <taxon>Streptophyta</taxon>
        <taxon>Embryophyta</taxon>
        <taxon>Tracheophyta</taxon>
        <taxon>Spermatophyta</taxon>
        <taxon>Magnoliopsida</taxon>
        <taxon>eudicotyledons</taxon>
        <taxon>Gunneridae</taxon>
        <taxon>Pentapetalae</taxon>
        <taxon>rosids</taxon>
        <taxon>fabids</taxon>
        <taxon>Cucurbitales</taxon>
        <taxon>Cucurbitaceae</taxon>
        <taxon>Benincaseae</taxon>
        <taxon>Cucumis</taxon>
    </lineage>
</organism>
<comment type="caution">
    <text evidence="2">The sequence shown here is derived from an EMBL/GenBank/DDBJ whole genome shotgun (WGS) entry which is preliminary data.</text>
</comment>
<sequence>MSLSTQLLGLGRLEKKGRKRIKRESSKRERNGYYSYKEVSDNAEHGDSKGRRRRRRRKKGQFGTTRDVLHMNFWYFTSTISHILRKAKAFYNECCCDAYEDERMFQSIDPYFSMPVLPYTTMANCLEEYLESILELF</sequence>